<organism evidence="2 3">
    <name type="scientific">Macrococcus bovicus</name>
    <dbReference type="NCBI Taxonomy" id="69968"/>
    <lineage>
        <taxon>Bacteria</taxon>
        <taxon>Bacillati</taxon>
        <taxon>Bacillota</taxon>
        <taxon>Bacilli</taxon>
        <taxon>Bacillales</taxon>
        <taxon>Staphylococcaceae</taxon>
        <taxon>Macrococcus</taxon>
    </lineage>
</organism>
<dbReference type="Gene3D" id="3.40.630.30">
    <property type="match status" value="1"/>
</dbReference>
<reference evidence="2 3" key="1">
    <citation type="submission" date="2019-01" db="EMBL/GenBank/DDBJ databases">
        <title>Draft genome sequences of the type strains of six Macrococcus species.</title>
        <authorList>
            <person name="Mazhar S."/>
            <person name="Altermann E."/>
            <person name="Hill C."/>
            <person name="Mcauliffe O."/>
        </authorList>
    </citation>
    <scope>NUCLEOTIDE SEQUENCE [LARGE SCALE GENOMIC DNA]</scope>
    <source>
        <strain evidence="2 3">ATCC 51825</strain>
    </source>
</reference>
<dbReference type="SUPFAM" id="SSF55729">
    <property type="entry name" value="Acyl-CoA N-acyltransferases (Nat)"/>
    <property type="match status" value="1"/>
</dbReference>
<dbReference type="PANTHER" id="PTHR43415:SF3">
    <property type="entry name" value="GNAT-FAMILY ACETYLTRANSFERASE"/>
    <property type="match status" value="1"/>
</dbReference>
<feature type="domain" description="N-acetyltransferase" evidence="1">
    <location>
        <begin position="2"/>
        <end position="142"/>
    </location>
</feature>
<proteinExistence type="predicted"/>
<protein>
    <submittedName>
        <fullName evidence="2">GNAT family N-acetyltransferase</fullName>
    </submittedName>
</protein>
<dbReference type="PANTHER" id="PTHR43415">
    <property type="entry name" value="SPERMIDINE N(1)-ACETYLTRANSFERASE"/>
    <property type="match status" value="1"/>
</dbReference>
<evidence type="ECO:0000259" key="1">
    <source>
        <dbReference type="PROSITE" id="PS51186"/>
    </source>
</evidence>
<dbReference type="EMBL" id="SCWF01000003">
    <property type="protein sequence ID" value="TDM14577.1"/>
    <property type="molecule type" value="Genomic_DNA"/>
</dbReference>
<evidence type="ECO:0000313" key="3">
    <source>
        <dbReference type="Proteomes" id="UP000294843"/>
    </source>
</evidence>
<dbReference type="InterPro" id="IPR016181">
    <property type="entry name" value="Acyl_CoA_acyltransferase"/>
</dbReference>
<dbReference type="Proteomes" id="UP000294843">
    <property type="component" value="Unassembled WGS sequence"/>
</dbReference>
<sequence>MYRMHKMTPHEQNIIVSWRYPKPYHLYNLTKDDFDSKNDFFTVYRDQELVGMLKLHYNEGTCTLGLGLRPDLTGKGLGQKFVEAAVLFIKEQGCQTIQLAVISSNERAIKVYERCGFAEKDYELMLAGDVLQEFLIMEYQEEK</sequence>
<dbReference type="CDD" id="cd04301">
    <property type="entry name" value="NAT_SF"/>
    <property type="match status" value="1"/>
</dbReference>
<name>A0A4R6C0L5_9STAP</name>
<gene>
    <name evidence="2" type="ORF">ERX55_03945</name>
</gene>
<dbReference type="OrthoDB" id="423921at2"/>
<keyword evidence="2" id="KW-0808">Transferase</keyword>
<dbReference type="InterPro" id="IPR000182">
    <property type="entry name" value="GNAT_dom"/>
</dbReference>
<dbReference type="AlphaFoldDB" id="A0A4R6C0L5"/>
<evidence type="ECO:0000313" key="2">
    <source>
        <dbReference type="EMBL" id="TDM14577.1"/>
    </source>
</evidence>
<keyword evidence="3" id="KW-1185">Reference proteome</keyword>
<dbReference type="Pfam" id="PF00583">
    <property type="entry name" value="Acetyltransf_1"/>
    <property type="match status" value="1"/>
</dbReference>
<comment type="caution">
    <text evidence="2">The sequence shown here is derived from an EMBL/GenBank/DDBJ whole genome shotgun (WGS) entry which is preliminary data.</text>
</comment>
<dbReference type="GO" id="GO:0016747">
    <property type="term" value="F:acyltransferase activity, transferring groups other than amino-acyl groups"/>
    <property type="evidence" value="ECO:0007669"/>
    <property type="project" value="InterPro"/>
</dbReference>
<accession>A0A4R6C0L5</accession>
<dbReference type="PROSITE" id="PS51186">
    <property type="entry name" value="GNAT"/>
    <property type="match status" value="1"/>
</dbReference>